<evidence type="ECO:0000256" key="8">
    <source>
        <dbReference type="RuleBase" id="RU363032"/>
    </source>
</evidence>
<dbReference type="OrthoDB" id="9794684at2"/>
<feature type="transmembrane region" description="Helical" evidence="8">
    <location>
        <begin position="95"/>
        <end position="114"/>
    </location>
</feature>
<keyword evidence="11" id="KW-1185">Reference proteome</keyword>
<gene>
    <name evidence="10" type="ORF">L21TH_1156</name>
</gene>
<name>R1CEQ0_9FIRM</name>
<dbReference type="STRING" id="1304284.L21TH_1156"/>
<dbReference type="GO" id="GO:0015423">
    <property type="term" value="F:ABC-type maltose transporter activity"/>
    <property type="evidence" value="ECO:0007669"/>
    <property type="project" value="TreeGrafter"/>
</dbReference>
<comment type="subcellular location">
    <subcellularLocation>
        <location evidence="1 8">Cell membrane</location>
        <topology evidence="1 8">Multi-pass membrane protein</topology>
    </subcellularLocation>
</comment>
<keyword evidence="4" id="KW-0762">Sugar transport</keyword>
<reference evidence="10 11" key="1">
    <citation type="journal article" date="2015" name="Geomicrobiol. J.">
        <title>Caldisalinibacter kiritimatiensis gen. nov., sp. nov., a moderately thermohalophilic thiosulfate-reducing bacterium from a hypersaline microbial mat.</title>
        <authorList>
            <person name="Ben Hania W."/>
            <person name="Joseph M."/>
            <person name="Fiebig A."/>
            <person name="Bunk B."/>
            <person name="Klenk H.-P."/>
            <person name="Fardeau M.-L."/>
            <person name="Spring S."/>
        </authorList>
    </citation>
    <scope>NUCLEOTIDE SEQUENCE [LARGE SCALE GENOMIC DNA]</scope>
    <source>
        <strain evidence="10 11">L21-TH-D2</strain>
    </source>
</reference>
<dbReference type="Gene3D" id="1.10.3720.10">
    <property type="entry name" value="MetI-like"/>
    <property type="match status" value="1"/>
</dbReference>
<dbReference type="eggNOG" id="COG3833">
    <property type="taxonomic scope" value="Bacteria"/>
</dbReference>
<evidence type="ECO:0000313" key="10">
    <source>
        <dbReference type="EMBL" id="EOD00785.1"/>
    </source>
</evidence>
<dbReference type="RefSeq" id="WP_006311575.1">
    <property type="nucleotide sequence ID" value="NZ_ARZA01000117.1"/>
</dbReference>
<feature type="transmembrane region" description="Helical" evidence="8">
    <location>
        <begin position="126"/>
        <end position="149"/>
    </location>
</feature>
<feature type="transmembrane region" description="Helical" evidence="8">
    <location>
        <begin position="161"/>
        <end position="180"/>
    </location>
</feature>
<evidence type="ECO:0000256" key="5">
    <source>
        <dbReference type="ARBA" id="ARBA00022692"/>
    </source>
</evidence>
<evidence type="ECO:0000256" key="3">
    <source>
        <dbReference type="ARBA" id="ARBA00022475"/>
    </source>
</evidence>
<evidence type="ECO:0000256" key="2">
    <source>
        <dbReference type="ARBA" id="ARBA00022448"/>
    </source>
</evidence>
<evidence type="ECO:0000313" key="11">
    <source>
        <dbReference type="Proteomes" id="UP000013378"/>
    </source>
</evidence>
<feature type="transmembrane region" description="Helical" evidence="8">
    <location>
        <begin position="259"/>
        <end position="281"/>
    </location>
</feature>
<dbReference type="PROSITE" id="PS50928">
    <property type="entry name" value="ABC_TM1"/>
    <property type="match status" value="1"/>
</dbReference>
<dbReference type="PATRIC" id="fig|1304284.3.peg.1132"/>
<keyword evidence="2 8" id="KW-0813">Transport</keyword>
<comment type="similarity">
    <text evidence="8">Belongs to the binding-protein-dependent transport system permease family.</text>
</comment>
<accession>R1CEQ0</accession>
<dbReference type="FunFam" id="1.10.3720.10:FF:000034">
    <property type="entry name" value="Sugar ABC transporter permease"/>
    <property type="match status" value="1"/>
</dbReference>
<evidence type="ECO:0000256" key="4">
    <source>
        <dbReference type="ARBA" id="ARBA00022597"/>
    </source>
</evidence>
<proteinExistence type="inferred from homology"/>
<dbReference type="PANTHER" id="PTHR32243:SF34">
    <property type="entry name" value="GALACTOOLIGOSACCHARIDES TRANSPORT SYSTEM PERMEASE PROTEIN GANQ"/>
    <property type="match status" value="1"/>
</dbReference>
<dbReference type="GO" id="GO:0042956">
    <property type="term" value="P:maltodextrin transmembrane transport"/>
    <property type="evidence" value="ECO:0007669"/>
    <property type="project" value="TreeGrafter"/>
</dbReference>
<comment type="caution">
    <text evidence="10">The sequence shown here is derived from an EMBL/GenBank/DDBJ whole genome shotgun (WGS) entry which is preliminary data.</text>
</comment>
<evidence type="ECO:0000256" key="7">
    <source>
        <dbReference type="ARBA" id="ARBA00023136"/>
    </source>
</evidence>
<evidence type="ECO:0000259" key="9">
    <source>
        <dbReference type="PROSITE" id="PS50928"/>
    </source>
</evidence>
<evidence type="ECO:0000256" key="1">
    <source>
        <dbReference type="ARBA" id="ARBA00004651"/>
    </source>
</evidence>
<dbReference type="EMBL" id="ARZA01000117">
    <property type="protein sequence ID" value="EOD00785.1"/>
    <property type="molecule type" value="Genomic_DNA"/>
</dbReference>
<dbReference type="InterPro" id="IPR035906">
    <property type="entry name" value="MetI-like_sf"/>
</dbReference>
<dbReference type="Proteomes" id="UP000013378">
    <property type="component" value="Unassembled WGS sequence"/>
</dbReference>
<dbReference type="PANTHER" id="PTHR32243">
    <property type="entry name" value="MALTOSE TRANSPORT SYSTEM PERMEASE-RELATED"/>
    <property type="match status" value="1"/>
</dbReference>
<protein>
    <submittedName>
        <fullName evidence="10">Maltose/maltodextrin ABC transporter, permease protein MalG</fullName>
    </submittedName>
</protein>
<dbReference type="Pfam" id="PF00528">
    <property type="entry name" value="BPD_transp_1"/>
    <property type="match status" value="1"/>
</dbReference>
<dbReference type="AlphaFoldDB" id="R1CEQ0"/>
<keyword evidence="5 8" id="KW-0812">Transmembrane</keyword>
<evidence type="ECO:0000256" key="6">
    <source>
        <dbReference type="ARBA" id="ARBA00022989"/>
    </source>
</evidence>
<feature type="transmembrane region" description="Helical" evidence="8">
    <location>
        <begin position="31"/>
        <end position="52"/>
    </location>
</feature>
<organism evidence="10 11">
    <name type="scientific">Caldisalinibacter kiritimatiensis</name>
    <dbReference type="NCBI Taxonomy" id="1304284"/>
    <lineage>
        <taxon>Bacteria</taxon>
        <taxon>Bacillati</taxon>
        <taxon>Bacillota</taxon>
        <taxon>Tissierellia</taxon>
        <taxon>Tissierellales</taxon>
        <taxon>Thermohalobacteraceae</taxon>
        <taxon>Caldisalinibacter</taxon>
    </lineage>
</organism>
<feature type="transmembrane region" description="Helical" evidence="8">
    <location>
        <begin position="201"/>
        <end position="223"/>
    </location>
</feature>
<dbReference type="SUPFAM" id="SSF161098">
    <property type="entry name" value="MetI-like"/>
    <property type="match status" value="1"/>
</dbReference>
<keyword evidence="6 8" id="KW-1133">Transmembrane helix</keyword>
<keyword evidence="3" id="KW-1003">Cell membrane</keyword>
<feature type="domain" description="ABC transmembrane type-1" evidence="9">
    <location>
        <begin position="89"/>
        <end position="281"/>
    </location>
</feature>
<sequence length="296" mass="33550">MTVKMDNERKIEPVGKKDKNFSVFNFVQKSIVYIFLIFITIIVLAPVIWIIGASLNPGTSLFSSSLFPKEPTFKHYVELFTETDYPKWYLNTLKIATANMCLSVVLTTLTAYVFSRFRFKGRKLTLMTILILQMFPAFISMTATFVLLYRLHLLNTHLGLILVYAAGQIPYNTWLCKGYFEGIPKSLDEAARIDGASNLTIFTKIILPLAKPIITFVALTNFMGPWFDFIFPQLILKSSEKRTLAVGLFQWVQQQQNTYFTRFAAGAILVAIPITALFLYLQKHIVHGLSSGATKG</sequence>
<dbReference type="InterPro" id="IPR050901">
    <property type="entry name" value="BP-dep_ABC_trans_perm"/>
</dbReference>
<dbReference type="GO" id="GO:0005886">
    <property type="term" value="C:plasma membrane"/>
    <property type="evidence" value="ECO:0007669"/>
    <property type="project" value="UniProtKB-SubCell"/>
</dbReference>
<keyword evidence="7 8" id="KW-0472">Membrane</keyword>
<dbReference type="InterPro" id="IPR000515">
    <property type="entry name" value="MetI-like"/>
</dbReference>
<dbReference type="CDD" id="cd06261">
    <property type="entry name" value="TM_PBP2"/>
    <property type="match status" value="1"/>
</dbReference>